<evidence type="ECO:0000256" key="9">
    <source>
        <dbReference type="RuleBase" id="RU000673"/>
    </source>
</evidence>
<gene>
    <name evidence="8 11" type="primary">pth</name>
    <name evidence="11" type="ORF">STAIW_v1c10880</name>
</gene>
<name>S5LYQ8_9MOLU</name>
<keyword evidence="12" id="KW-1185">Reference proteome</keyword>
<reference evidence="11 12" key="1">
    <citation type="journal article" date="2013" name="Genome Biol. Evol.">
        <title>Comparison of metabolic capacities and inference of gene content evolution in mosquito-associated Spiroplasma diminutum and S. taiwanense.</title>
        <authorList>
            <person name="Lo W.S."/>
            <person name="Ku C."/>
            <person name="Chen L.L."/>
            <person name="Chang T.H."/>
            <person name="Kuo C.H."/>
        </authorList>
    </citation>
    <scope>NUCLEOTIDE SEQUENCE [LARGE SCALE GENOMIC DNA]</scope>
    <source>
        <strain evidence="11">CT-1</strain>
    </source>
</reference>
<dbReference type="InterPro" id="IPR036416">
    <property type="entry name" value="Pept_tRNA_hydro_sf"/>
</dbReference>
<protein>
    <recommendedName>
        <fullName evidence="7 8">Peptidyl-tRNA hydrolase</fullName>
        <shortName evidence="8">Pth</shortName>
        <ecNumber evidence="1 8">3.1.1.29</ecNumber>
    </recommendedName>
</protein>
<dbReference type="Proteomes" id="UP000014984">
    <property type="component" value="Chromosome"/>
</dbReference>
<dbReference type="HOGENOM" id="CLU_062456_4_1_14"/>
<accession>S5LYQ8</accession>
<evidence type="ECO:0000256" key="3">
    <source>
        <dbReference type="ARBA" id="ARBA00022801"/>
    </source>
</evidence>
<dbReference type="RefSeq" id="WP_020834810.1">
    <property type="nucleotide sequence ID" value="NC_021846.1"/>
</dbReference>
<dbReference type="InterPro" id="IPR001328">
    <property type="entry name" value="Pept_tRNA_hydro"/>
</dbReference>
<evidence type="ECO:0000256" key="5">
    <source>
        <dbReference type="ARBA" id="ARBA00038063"/>
    </source>
</evidence>
<comment type="subunit">
    <text evidence="8">Monomer.</text>
</comment>
<dbReference type="Pfam" id="PF01195">
    <property type="entry name" value="Pept_tRNA_hydro"/>
    <property type="match status" value="1"/>
</dbReference>
<evidence type="ECO:0000256" key="4">
    <source>
        <dbReference type="ARBA" id="ARBA00022884"/>
    </source>
</evidence>
<feature type="binding site" evidence="8">
    <location>
        <position position="67"/>
    </location>
    <ligand>
        <name>tRNA</name>
        <dbReference type="ChEBI" id="CHEBI:17843"/>
    </ligand>
</feature>
<dbReference type="KEGG" id="stai:STAIW_v1c10880"/>
<feature type="binding site" evidence="8">
    <location>
        <position position="15"/>
    </location>
    <ligand>
        <name>tRNA</name>
        <dbReference type="ChEBI" id="CHEBI:17843"/>
    </ligand>
</feature>
<dbReference type="GO" id="GO:0000049">
    <property type="term" value="F:tRNA binding"/>
    <property type="evidence" value="ECO:0007669"/>
    <property type="project" value="UniProtKB-UniRule"/>
</dbReference>
<dbReference type="InterPro" id="IPR018171">
    <property type="entry name" value="Pept_tRNA_hydro_CS"/>
</dbReference>
<keyword evidence="2 8" id="KW-0820">tRNA-binding</keyword>
<evidence type="ECO:0000256" key="1">
    <source>
        <dbReference type="ARBA" id="ARBA00013260"/>
    </source>
</evidence>
<feature type="site" description="Discriminates between blocked and unblocked aminoacyl-tRNA" evidence="8">
    <location>
        <position position="10"/>
    </location>
</feature>
<dbReference type="SUPFAM" id="SSF53178">
    <property type="entry name" value="Peptidyl-tRNA hydrolase-like"/>
    <property type="match status" value="1"/>
</dbReference>
<dbReference type="GO" id="GO:0072344">
    <property type="term" value="P:rescue of stalled ribosome"/>
    <property type="evidence" value="ECO:0007669"/>
    <property type="project" value="UniProtKB-UniRule"/>
</dbReference>
<dbReference type="GO" id="GO:0006515">
    <property type="term" value="P:protein quality control for misfolded or incompletely synthesized proteins"/>
    <property type="evidence" value="ECO:0007669"/>
    <property type="project" value="UniProtKB-UniRule"/>
</dbReference>
<dbReference type="PANTHER" id="PTHR17224">
    <property type="entry name" value="PEPTIDYL-TRNA HYDROLASE"/>
    <property type="match status" value="1"/>
</dbReference>
<dbReference type="eggNOG" id="COG0193">
    <property type="taxonomic scope" value="Bacteria"/>
</dbReference>
<dbReference type="HAMAP" id="MF_00083">
    <property type="entry name" value="Pept_tRNA_hydro_bact"/>
    <property type="match status" value="1"/>
</dbReference>
<dbReference type="EC" id="3.1.1.29" evidence="1 8"/>
<dbReference type="STRING" id="1276220.STAIW_v1c10880"/>
<evidence type="ECO:0000256" key="2">
    <source>
        <dbReference type="ARBA" id="ARBA00022555"/>
    </source>
</evidence>
<dbReference type="PROSITE" id="PS01196">
    <property type="entry name" value="PEPT_TRNA_HYDROL_2"/>
    <property type="match status" value="1"/>
</dbReference>
<comment type="catalytic activity">
    <reaction evidence="6 8 9">
        <text>an N-acyl-L-alpha-aminoacyl-tRNA + H2O = an N-acyl-L-amino acid + a tRNA + H(+)</text>
        <dbReference type="Rhea" id="RHEA:54448"/>
        <dbReference type="Rhea" id="RHEA-COMP:10123"/>
        <dbReference type="Rhea" id="RHEA-COMP:13883"/>
        <dbReference type="ChEBI" id="CHEBI:15377"/>
        <dbReference type="ChEBI" id="CHEBI:15378"/>
        <dbReference type="ChEBI" id="CHEBI:59874"/>
        <dbReference type="ChEBI" id="CHEBI:78442"/>
        <dbReference type="ChEBI" id="CHEBI:138191"/>
        <dbReference type="EC" id="3.1.1.29"/>
    </reaction>
</comment>
<comment type="subcellular location">
    <subcellularLocation>
        <location evidence="8">Cytoplasm</location>
    </subcellularLocation>
</comment>
<evidence type="ECO:0000313" key="11">
    <source>
        <dbReference type="EMBL" id="AGR41671.1"/>
    </source>
</evidence>
<dbReference type="OrthoDB" id="9800507at2"/>
<evidence type="ECO:0000256" key="8">
    <source>
        <dbReference type="HAMAP-Rule" id="MF_00083"/>
    </source>
</evidence>
<keyword evidence="3 8" id="KW-0378">Hydrolase</keyword>
<dbReference type="NCBIfam" id="TIGR00447">
    <property type="entry name" value="pth"/>
    <property type="match status" value="1"/>
</dbReference>
<comment type="similarity">
    <text evidence="5 8 10">Belongs to the PTH family.</text>
</comment>
<dbReference type="Gene3D" id="3.40.50.1470">
    <property type="entry name" value="Peptidyl-tRNA hydrolase"/>
    <property type="match status" value="1"/>
</dbReference>
<feature type="active site" description="Proton acceptor" evidence="8">
    <location>
        <position position="20"/>
    </location>
</feature>
<evidence type="ECO:0000256" key="6">
    <source>
        <dbReference type="ARBA" id="ARBA00048707"/>
    </source>
</evidence>
<dbReference type="GO" id="GO:0004045">
    <property type="term" value="F:peptidyl-tRNA hydrolase activity"/>
    <property type="evidence" value="ECO:0007669"/>
    <property type="project" value="UniProtKB-UniRule"/>
</dbReference>
<feature type="site" description="Stabilizes the basic form of H active site to accept a proton" evidence="8">
    <location>
        <position position="92"/>
    </location>
</feature>
<comment type="function">
    <text evidence="8">Catalyzes the release of premature peptidyl moieties from peptidyl-tRNA molecules trapped in stalled 50S ribosomal subunits, and thus maintains levels of free tRNAs and 50S ribosomes.</text>
</comment>
<evidence type="ECO:0000313" key="12">
    <source>
        <dbReference type="Proteomes" id="UP000014984"/>
    </source>
</evidence>
<dbReference type="CDD" id="cd00462">
    <property type="entry name" value="PTH"/>
    <property type="match status" value="1"/>
</dbReference>
<organism evidence="11 12">
    <name type="scientific">Spiroplasma taiwanense CT-1</name>
    <dbReference type="NCBI Taxonomy" id="1276220"/>
    <lineage>
        <taxon>Bacteria</taxon>
        <taxon>Bacillati</taxon>
        <taxon>Mycoplasmatota</taxon>
        <taxon>Mollicutes</taxon>
        <taxon>Entomoplasmatales</taxon>
        <taxon>Spiroplasmataceae</taxon>
        <taxon>Spiroplasma</taxon>
    </lineage>
</organism>
<dbReference type="GO" id="GO:0005737">
    <property type="term" value="C:cytoplasm"/>
    <property type="evidence" value="ECO:0007669"/>
    <property type="project" value="UniProtKB-SubCell"/>
</dbReference>
<feature type="binding site" evidence="8">
    <location>
        <position position="65"/>
    </location>
    <ligand>
        <name>tRNA</name>
        <dbReference type="ChEBI" id="CHEBI:17843"/>
    </ligand>
</feature>
<dbReference type="AlphaFoldDB" id="S5LYQ8"/>
<proteinExistence type="inferred from homology"/>
<keyword evidence="8" id="KW-0963">Cytoplasm</keyword>
<dbReference type="PATRIC" id="fig|1276220.3.peg.1104"/>
<keyword evidence="4 8" id="KW-0694">RNA-binding</keyword>
<dbReference type="FunFam" id="3.40.50.1470:FF:000001">
    <property type="entry name" value="Peptidyl-tRNA hydrolase"/>
    <property type="match status" value="1"/>
</dbReference>
<dbReference type="PANTHER" id="PTHR17224:SF1">
    <property type="entry name" value="PEPTIDYL-TRNA HYDROLASE"/>
    <property type="match status" value="1"/>
</dbReference>
<dbReference type="EMBL" id="CP005074">
    <property type="protein sequence ID" value="AGR41671.1"/>
    <property type="molecule type" value="Genomic_DNA"/>
</dbReference>
<evidence type="ECO:0000256" key="7">
    <source>
        <dbReference type="ARBA" id="ARBA00050038"/>
    </source>
</evidence>
<sequence>MPILIVGLGNPGKEYSYTRHNAGFIAIDKLLEKYGFQKKIDDFKAHIFFSNINNEKVLFVKPQTYMNLSGESIIAIMNYYKINIKDFLVIYDDKDLKLAELRFKEKGSAGGHNGIKNIIQHFKTENFNRLKIGIGIPPYNFKIVDWVLSKMSETEIACIEEKINKISLFIKEFIVDKNLLKIMNKYN</sequence>
<dbReference type="PROSITE" id="PS01195">
    <property type="entry name" value="PEPT_TRNA_HYDROL_1"/>
    <property type="match status" value="1"/>
</dbReference>
<feature type="binding site" evidence="8">
    <location>
        <position position="113"/>
    </location>
    <ligand>
        <name>tRNA</name>
        <dbReference type="ChEBI" id="CHEBI:17843"/>
    </ligand>
</feature>
<comment type="function">
    <text evidence="8">Hydrolyzes ribosome-free peptidyl-tRNAs (with 1 or more amino acids incorporated), which drop off the ribosome during protein synthesis, or as a result of ribosome stalling.</text>
</comment>
<evidence type="ECO:0000256" key="10">
    <source>
        <dbReference type="RuleBase" id="RU004320"/>
    </source>
</evidence>